<proteinExistence type="predicted"/>
<dbReference type="AlphaFoldDB" id="A0A7C4XDN1"/>
<organism evidence="1">
    <name type="scientific">candidate division WOR-3 bacterium</name>
    <dbReference type="NCBI Taxonomy" id="2052148"/>
    <lineage>
        <taxon>Bacteria</taxon>
        <taxon>Bacteria division WOR-3</taxon>
    </lineage>
</organism>
<comment type="caution">
    <text evidence="1">The sequence shown here is derived from an EMBL/GenBank/DDBJ whole genome shotgun (WGS) entry which is preliminary data.</text>
</comment>
<reference evidence="1" key="1">
    <citation type="journal article" date="2020" name="mSystems">
        <title>Genome- and Community-Level Interaction Insights into Carbon Utilization and Element Cycling Functions of Hydrothermarchaeota in Hydrothermal Sediment.</title>
        <authorList>
            <person name="Zhou Z."/>
            <person name="Liu Y."/>
            <person name="Xu W."/>
            <person name="Pan J."/>
            <person name="Luo Z.H."/>
            <person name="Li M."/>
        </authorList>
    </citation>
    <scope>NUCLEOTIDE SEQUENCE [LARGE SCALE GENOMIC DNA]</scope>
    <source>
        <strain evidence="1">SpSt-774</strain>
    </source>
</reference>
<protein>
    <recommendedName>
        <fullName evidence="2">Outer membrane protein beta-barrel domain-containing protein</fullName>
    </recommendedName>
</protein>
<accession>A0A7C4XDN1</accession>
<sequence>MVKILLSLIISTYGLSGKNSFSIDIKPKEKQDEVLFKGPVDKGGFCGLVIKTSEINDEIVALMGLRGGVIFNRTFGIGGGIYGMVNGMDVQTNYPMRNFNMDFAYGGIILELIFGSRKLIHFGTNTLIGGGLVEYRLSNYEEPWYEDCFFTLEPSVEMTLNVTRIFRIDIGGSYRYIYGTELDGINDRGLSGVGGHITFKFGKF</sequence>
<dbReference type="EMBL" id="DTGZ01000016">
    <property type="protein sequence ID" value="HGV96855.1"/>
    <property type="molecule type" value="Genomic_DNA"/>
</dbReference>
<evidence type="ECO:0000313" key="1">
    <source>
        <dbReference type="EMBL" id="HGV96855.1"/>
    </source>
</evidence>
<name>A0A7C4XDN1_UNCW3</name>
<gene>
    <name evidence="1" type="ORF">ENV60_00960</name>
</gene>
<evidence type="ECO:0008006" key="2">
    <source>
        <dbReference type="Google" id="ProtNLM"/>
    </source>
</evidence>